<evidence type="ECO:0000256" key="13">
    <source>
        <dbReference type="PIRSR" id="PIRSR000137-1"/>
    </source>
</evidence>
<dbReference type="InterPro" id="IPR007867">
    <property type="entry name" value="GMC_OxRtase_C"/>
</dbReference>
<dbReference type="Gene3D" id="4.10.450.10">
    <property type="entry name" value="Glucose Oxidase, domain 2"/>
    <property type="match status" value="1"/>
</dbReference>
<evidence type="ECO:0000256" key="5">
    <source>
        <dbReference type="ARBA" id="ARBA00011738"/>
    </source>
</evidence>
<feature type="domain" description="Glucose-methanol-choline oxidoreductase N-terminal" evidence="17">
    <location>
        <begin position="317"/>
        <end position="331"/>
    </location>
</feature>
<dbReference type="Proteomes" id="UP000326565">
    <property type="component" value="Unassembled WGS sequence"/>
</dbReference>
<evidence type="ECO:0000256" key="3">
    <source>
        <dbReference type="ARBA" id="ARBA00004498"/>
    </source>
</evidence>
<dbReference type="SUPFAM" id="SSF54373">
    <property type="entry name" value="FAD-linked reductases, C-terminal domain"/>
    <property type="match status" value="1"/>
</dbReference>
<dbReference type="InterPro" id="IPR012132">
    <property type="entry name" value="GMC_OxRdtase"/>
</dbReference>
<evidence type="ECO:0000256" key="15">
    <source>
        <dbReference type="RuleBase" id="RU003968"/>
    </source>
</evidence>
<dbReference type="SUPFAM" id="SSF51905">
    <property type="entry name" value="FAD/NAD(P)-binding domain"/>
    <property type="match status" value="1"/>
</dbReference>
<evidence type="ECO:0000256" key="7">
    <source>
        <dbReference type="ARBA" id="ARBA00022530"/>
    </source>
</evidence>
<evidence type="ECO:0000256" key="9">
    <source>
        <dbReference type="ARBA" id="ARBA00022827"/>
    </source>
</evidence>
<dbReference type="Pfam" id="PF05199">
    <property type="entry name" value="GMC_oxred_C"/>
    <property type="match status" value="1"/>
</dbReference>
<comment type="similarity">
    <text evidence="4 15">Belongs to the GMC oxidoreductase family.</text>
</comment>
<comment type="catalytic activity">
    <reaction evidence="11">
        <text>beta-D-glucose + O2 = D-glucono-1,5-lactone + H2O2</text>
        <dbReference type="Rhea" id="RHEA:11428"/>
        <dbReference type="ChEBI" id="CHEBI:15379"/>
        <dbReference type="ChEBI" id="CHEBI:15903"/>
        <dbReference type="ChEBI" id="CHEBI:16217"/>
        <dbReference type="ChEBI" id="CHEBI:16240"/>
        <dbReference type="EC" id="1.1.3.4"/>
    </reaction>
    <physiologicalReaction direction="left-to-right" evidence="11">
        <dbReference type="Rhea" id="RHEA:11429"/>
    </physiologicalReaction>
</comment>
<evidence type="ECO:0000313" key="18">
    <source>
        <dbReference type="EMBL" id="KAB8079377.1"/>
    </source>
</evidence>
<dbReference type="InterPro" id="IPR027424">
    <property type="entry name" value="Glucose_Oxidase_domain_2"/>
</dbReference>
<keyword evidence="9 14" id="KW-0274">FAD</keyword>
<dbReference type="OrthoDB" id="269227at2759"/>
<keyword evidence="8 15" id="KW-0285">Flavoprotein</keyword>
<organism evidence="18 19">
    <name type="scientific">Aspergillus leporis</name>
    <dbReference type="NCBI Taxonomy" id="41062"/>
    <lineage>
        <taxon>Eukaryota</taxon>
        <taxon>Fungi</taxon>
        <taxon>Dikarya</taxon>
        <taxon>Ascomycota</taxon>
        <taxon>Pezizomycotina</taxon>
        <taxon>Eurotiomycetes</taxon>
        <taxon>Eurotiomycetidae</taxon>
        <taxon>Eurotiales</taxon>
        <taxon>Aspergillaceae</taxon>
        <taxon>Aspergillus</taxon>
        <taxon>Aspergillus subgen. Circumdati</taxon>
    </lineage>
</organism>
<evidence type="ECO:0000256" key="2">
    <source>
        <dbReference type="ARBA" id="ARBA00004191"/>
    </source>
</evidence>
<protein>
    <recommendedName>
        <fullName evidence="12">glucose oxidase</fullName>
        <ecNumber evidence="12">1.1.3.4</ecNumber>
    </recommendedName>
</protein>
<dbReference type="InterPro" id="IPR036188">
    <property type="entry name" value="FAD/NAD-bd_sf"/>
</dbReference>
<dbReference type="InterPro" id="IPR000172">
    <property type="entry name" value="GMC_OxRdtase_N"/>
</dbReference>
<comment type="cofactor">
    <cofactor evidence="1 14">
        <name>FAD</name>
        <dbReference type="ChEBI" id="CHEBI:57692"/>
    </cofactor>
</comment>
<comment type="subcellular location">
    <subcellularLocation>
        <location evidence="2">Secreted</location>
        <location evidence="2">Cell wall</location>
    </subcellularLocation>
    <subcellularLocation>
        <location evidence="3">Secreted</location>
        <location evidence="3">Extracellular space</location>
        <location evidence="3">Extracellular matrix</location>
    </subcellularLocation>
</comment>
<evidence type="ECO:0000259" key="16">
    <source>
        <dbReference type="PROSITE" id="PS00623"/>
    </source>
</evidence>
<dbReference type="EC" id="1.1.3.4" evidence="12"/>
<evidence type="ECO:0000256" key="12">
    <source>
        <dbReference type="ARBA" id="ARBA00049722"/>
    </source>
</evidence>
<dbReference type="GO" id="GO:0050660">
    <property type="term" value="F:flavin adenine dinucleotide binding"/>
    <property type="evidence" value="ECO:0007669"/>
    <property type="project" value="InterPro"/>
</dbReference>
<dbReference type="Gene3D" id="3.30.560.10">
    <property type="entry name" value="Glucose Oxidase, domain 3"/>
    <property type="match status" value="1"/>
</dbReference>
<proteinExistence type="inferred from homology"/>
<evidence type="ECO:0000256" key="1">
    <source>
        <dbReference type="ARBA" id="ARBA00001974"/>
    </source>
</evidence>
<gene>
    <name evidence="18" type="ORF">BDV29DRAFT_199927</name>
</gene>
<evidence type="ECO:0000256" key="8">
    <source>
        <dbReference type="ARBA" id="ARBA00022630"/>
    </source>
</evidence>
<evidence type="ECO:0000256" key="6">
    <source>
        <dbReference type="ARBA" id="ARBA00022512"/>
    </source>
</evidence>
<evidence type="ECO:0000256" key="14">
    <source>
        <dbReference type="PIRSR" id="PIRSR000137-2"/>
    </source>
</evidence>
<reference evidence="18 19" key="1">
    <citation type="submission" date="2019-04" db="EMBL/GenBank/DDBJ databases">
        <title>Friends and foes A comparative genomics study of 23 Aspergillus species from section Flavi.</title>
        <authorList>
            <consortium name="DOE Joint Genome Institute"/>
            <person name="Kjaerbolling I."/>
            <person name="Vesth T."/>
            <person name="Frisvad J.C."/>
            <person name="Nybo J.L."/>
            <person name="Theobald S."/>
            <person name="Kildgaard S."/>
            <person name="Isbrandt T."/>
            <person name="Kuo A."/>
            <person name="Sato A."/>
            <person name="Lyhne E.K."/>
            <person name="Kogle M.E."/>
            <person name="Wiebenga A."/>
            <person name="Kun R.S."/>
            <person name="Lubbers R.J."/>
            <person name="Makela M.R."/>
            <person name="Barry K."/>
            <person name="Chovatia M."/>
            <person name="Clum A."/>
            <person name="Daum C."/>
            <person name="Haridas S."/>
            <person name="He G."/>
            <person name="LaButti K."/>
            <person name="Lipzen A."/>
            <person name="Mondo S."/>
            <person name="Riley R."/>
            <person name="Salamov A."/>
            <person name="Simmons B.A."/>
            <person name="Magnuson J.K."/>
            <person name="Henrissat B."/>
            <person name="Mortensen U.H."/>
            <person name="Larsen T.O."/>
            <person name="Devries R.P."/>
            <person name="Grigoriev I.V."/>
            <person name="Machida M."/>
            <person name="Baker S.E."/>
            <person name="Andersen M.R."/>
        </authorList>
    </citation>
    <scope>NUCLEOTIDE SEQUENCE [LARGE SCALE GENOMIC DNA]</scope>
    <source>
        <strain evidence="18 19">CBS 151.66</strain>
    </source>
</reference>
<keyword evidence="6" id="KW-0134">Cell wall</keyword>
<keyword evidence="19" id="KW-1185">Reference proteome</keyword>
<dbReference type="Pfam" id="PF00732">
    <property type="entry name" value="GMC_oxred_N"/>
    <property type="match status" value="1"/>
</dbReference>
<dbReference type="PANTHER" id="PTHR11552">
    <property type="entry name" value="GLUCOSE-METHANOL-CHOLINE GMC OXIDOREDUCTASE"/>
    <property type="match status" value="1"/>
</dbReference>
<evidence type="ECO:0000256" key="4">
    <source>
        <dbReference type="ARBA" id="ARBA00010790"/>
    </source>
</evidence>
<dbReference type="AlphaFoldDB" id="A0A5N5XGW0"/>
<dbReference type="EMBL" id="ML732151">
    <property type="protein sequence ID" value="KAB8079377.1"/>
    <property type="molecule type" value="Genomic_DNA"/>
</dbReference>
<feature type="active site" description="Proton donor" evidence="13">
    <location>
        <position position="546"/>
    </location>
</feature>
<name>A0A5N5XGW0_9EURO</name>
<evidence type="ECO:0000256" key="11">
    <source>
        <dbReference type="ARBA" id="ARBA00049435"/>
    </source>
</evidence>
<feature type="active site" description="Proton acceptor" evidence="13">
    <location>
        <position position="589"/>
    </location>
</feature>
<dbReference type="PIRSF" id="PIRSF000137">
    <property type="entry name" value="Alcohol_oxidase"/>
    <property type="match status" value="1"/>
</dbReference>
<feature type="domain" description="Glucose-methanol-choline oxidoreductase N-terminal" evidence="16">
    <location>
        <begin position="124"/>
        <end position="147"/>
    </location>
</feature>
<comment type="subunit">
    <text evidence="5">Homodimer.</text>
</comment>
<dbReference type="GO" id="GO:0046562">
    <property type="term" value="F:beta-D-glucose oxidase activity"/>
    <property type="evidence" value="ECO:0007669"/>
    <property type="project" value="UniProtKB-EC"/>
</dbReference>
<dbReference type="PROSITE" id="PS00623">
    <property type="entry name" value="GMC_OXRED_1"/>
    <property type="match status" value="1"/>
</dbReference>
<keyword evidence="7" id="KW-0272">Extracellular matrix</keyword>
<keyword evidence="7" id="KW-0964">Secreted</keyword>
<feature type="binding site" evidence="14">
    <location>
        <position position="130"/>
    </location>
    <ligand>
        <name>FAD</name>
        <dbReference type="ChEBI" id="CHEBI:57692"/>
    </ligand>
</feature>
<feature type="binding site" evidence="14">
    <location>
        <begin position="56"/>
        <end position="57"/>
    </location>
    <ligand>
        <name>FAD</name>
        <dbReference type="ChEBI" id="CHEBI:57692"/>
    </ligand>
</feature>
<keyword evidence="10" id="KW-0560">Oxidoreductase</keyword>
<evidence type="ECO:0000313" key="19">
    <source>
        <dbReference type="Proteomes" id="UP000326565"/>
    </source>
</evidence>
<sequence length="612" mass="65756">MSPFSCNDFPRLVQRSTLKMLYSLAFLGAISLAAASPAGRAKNTTTYDYIIVGGGTSGLVVANRLSENSDVSVLLVEAGSSVFDNADVTNVNGYGLAFGSAIDWQYQSVNQTYAGGSQQVLRAGKALGGTSTINGMAYTRAEDVQIDAWQKIGNEGWTWKDLLPYYLKSENFTVPSKSQLAAGAAYDSAVNGEDGPLLVGWQESLATGNLTVALNRTFQSAGIPWTEDVNGGKMRGFNIYPSTIDVELNVREDAARAYYYPYEDRKNLHALVNTTANRLFWKKGSSKEATADGVEVTSANGKVTHVYAKNEVIISAGALRSPLLLELSGVGNPSILKKFNITPRVDLPTVGENLQDQFNSGIAAEGYDTVAGASTVTYPTVSDVFGNETASVIASLRSQLADYAAATVKVSNGLMKKEDLEHLFKLQFDLIAKDKVPIAEVLFHPGGGKVVSSEFWGLLPFARGNIHITSNDPTAPAAINPNYFMFDWDGKSQAGIAKFIRKILNSAPLNNLIASETKPGLSVISATDSDEKWVDWIKANYRSNFHPVGTAAMMPRSIGGVVDSRLRVYGTSNVRVVDASVLPFQVCGHLVSTLYAVAERASDLIKEDAKSA</sequence>
<dbReference type="PROSITE" id="PS00624">
    <property type="entry name" value="GMC_OXRED_2"/>
    <property type="match status" value="1"/>
</dbReference>
<accession>A0A5N5XGW0</accession>
<dbReference type="Gene3D" id="3.50.50.60">
    <property type="entry name" value="FAD/NAD(P)-binding domain"/>
    <property type="match status" value="1"/>
</dbReference>
<evidence type="ECO:0000256" key="10">
    <source>
        <dbReference type="ARBA" id="ARBA00023002"/>
    </source>
</evidence>
<evidence type="ECO:0000259" key="17">
    <source>
        <dbReference type="PROSITE" id="PS00624"/>
    </source>
</evidence>
<dbReference type="PANTHER" id="PTHR11552:SF201">
    <property type="entry name" value="GLUCOSE-METHANOL-CHOLINE OXIDOREDUCTASE N-TERMINAL DOMAIN-CONTAINING PROTEIN"/>
    <property type="match status" value="1"/>
</dbReference>